<proteinExistence type="predicted"/>
<dbReference type="GO" id="GO:0000149">
    <property type="term" value="F:SNARE binding"/>
    <property type="evidence" value="ECO:0007669"/>
    <property type="project" value="TreeGrafter"/>
</dbReference>
<dbReference type="AlphaFoldDB" id="A0A9W2XIS3"/>
<dbReference type="GO" id="GO:0000145">
    <property type="term" value="C:exocyst"/>
    <property type="evidence" value="ECO:0007669"/>
    <property type="project" value="InterPro"/>
</dbReference>
<gene>
    <name evidence="3" type="primary">LOC114848781</name>
</gene>
<dbReference type="RefSeq" id="XP_055361876.1">
    <property type="nucleotide sequence ID" value="XM_055505901.1"/>
</dbReference>
<dbReference type="PANTHER" id="PTHR21292:SF12">
    <property type="entry name" value="EXOCYST COMPLEX COMPONENT 3-LIKE PROTEIN"/>
    <property type="match status" value="1"/>
</dbReference>
<name>A0A9W2XIS3_BETSP</name>
<dbReference type="GO" id="GO:0006887">
    <property type="term" value="P:exocytosis"/>
    <property type="evidence" value="ECO:0007669"/>
    <property type="project" value="InterPro"/>
</dbReference>
<dbReference type="GO" id="GO:0051601">
    <property type="term" value="P:exocyst localization"/>
    <property type="evidence" value="ECO:0007669"/>
    <property type="project" value="TreeGrafter"/>
</dbReference>
<organism evidence="2 3">
    <name type="scientific">Betta splendens</name>
    <name type="common">Siamese fighting fish</name>
    <dbReference type="NCBI Taxonomy" id="158456"/>
    <lineage>
        <taxon>Eukaryota</taxon>
        <taxon>Metazoa</taxon>
        <taxon>Chordata</taxon>
        <taxon>Craniata</taxon>
        <taxon>Vertebrata</taxon>
        <taxon>Euteleostomi</taxon>
        <taxon>Actinopterygii</taxon>
        <taxon>Neopterygii</taxon>
        <taxon>Teleostei</taxon>
        <taxon>Neoteleostei</taxon>
        <taxon>Acanthomorphata</taxon>
        <taxon>Anabantaria</taxon>
        <taxon>Anabantiformes</taxon>
        <taxon>Anabantoidei</taxon>
        <taxon>Osphronemidae</taxon>
        <taxon>Betta</taxon>
    </lineage>
</organism>
<dbReference type="GeneID" id="114848781"/>
<evidence type="ECO:0000313" key="3">
    <source>
        <dbReference type="RefSeq" id="XP_055361876.1"/>
    </source>
</evidence>
<dbReference type="KEGG" id="bspl:114848781"/>
<evidence type="ECO:0000313" key="2">
    <source>
        <dbReference type="Proteomes" id="UP000515150"/>
    </source>
</evidence>
<dbReference type="OrthoDB" id="8806573at2759"/>
<evidence type="ECO:0000256" key="1">
    <source>
        <dbReference type="SAM" id="Coils"/>
    </source>
</evidence>
<sequence length="531" mass="60953">MNFFKQLSHQLSHILRRSGSRAHLLENNGSTQADYDQDVGEHRGRVPLLELVRDHPAAASCSAVDGCLSKTPESVLEEQTRVCVDHLIQRSEPMHLPEPPADLDQDLQQHLSHLQEAVCNELIRLAHALEARGLMGQQVNFNHCQIFNHLDCLLLKVSSFKNCFILMNWGLKTYLSQEMLGHPDLREMDPIKHVDILLLSEWGVKAKNKLLEKAQEEMRVQLENILQHHRQQDVCDGNTDEAFVQTYVDAIGCIAAMPRNAQRISSKLSYEVKEVGFQELYIFVERYREEQTKVLKKMEKTDKLEMIQFFKTLKTCQELKKHIQTEGEEISSSLCKEILEMLKKIEDLTLELLRGVVTKVAKKHLQRYFQSDKQQFVLLIDSVSRMFPRLENCDQTVTLEVCKILVHSYIKYLLKTKVKKLQRCWNPDVGEAVSKDAGWLHAIMSDLAPGVQEWSNKMKKIEEVLDCSDINALKLIVAAMQKDSLIASEDLHRLLRWKGLSKRDVREVLDAICDDYNPGASSRAWCSCLGS</sequence>
<reference evidence="3" key="1">
    <citation type="submission" date="2025-08" db="UniProtKB">
        <authorList>
            <consortium name="RefSeq"/>
        </authorList>
    </citation>
    <scope>IDENTIFICATION</scope>
</reference>
<dbReference type="InterPro" id="IPR010326">
    <property type="entry name" value="EXOC3/Sec6"/>
</dbReference>
<protein>
    <submittedName>
        <fullName evidence="3">Exocyst complex component 3-like protein</fullName>
    </submittedName>
</protein>
<accession>A0A9W2XIS3</accession>
<dbReference type="Proteomes" id="UP000515150">
    <property type="component" value="Chromosome 22"/>
</dbReference>
<keyword evidence="2" id="KW-1185">Reference proteome</keyword>
<feature type="coiled-coil region" evidence="1">
    <location>
        <begin position="204"/>
        <end position="231"/>
    </location>
</feature>
<keyword evidence="1" id="KW-0175">Coiled coil</keyword>
<dbReference type="PANTHER" id="PTHR21292">
    <property type="entry name" value="EXOCYST COMPLEX COMPONENT SEC6-RELATED"/>
    <property type="match status" value="1"/>
</dbReference>